<feature type="chain" id="PRO_5002204997" description="FAS1 domain-containing protein" evidence="1">
    <location>
        <begin position="20"/>
        <end position="389"/>
    </location>
</feature>
<dbReference type="Pfam" id="PF02469">
    <property type="entry name" value="Fasciclin"/>
    <property type="match status" value="2"/>
</dbReference>
<gene>
    <name evidence="3" type="ORF">HYDPIDRAFT_133294</name>
</gene>
<dbReference type="Gene3D" id="2.30.180.10">
    <property type="entry name" value="FAS1 domain"/>
    <property type="match status" value="2"/>
</dbReference>
<keyword evidence="4" id="KW-1185">Reference proteome</keyword>
<feature type="domain" description="FAS1" evidence="2">
    <location>
        <begin position="176"/>
        <end position="318"/>
    </location>
</feature>
<accession>A0A0C9VZV1</accession>
<dbReference type="EMBL" id="KN839848">
    <property type="protein sequence ID" value="KIJ63995.1"/>
    <property type="molecule type" value="Genomic_DNA"/>
</dbReference>
<name>A0A0C9VZV1_9AGAM</name>
<dbReference type="HOGENOM" id="CLU_033355_1_0_1"/>
<dbReference type="PROSITE" id="PS50213">
    <property type="entry name" value="FAS1"/>
    <property type="match status" value="2"/>
</dbReference>
<dbReference type="OrthoDB" id="286301at2759"/>
<evidence type="ECO:0000313" key="3">
    <source>
        <dbReference type="EMBL" id="KIJ63995.1"/>
    </source>
</evidence>
<dbReference type="InterPro" id="IPR000782">
    <property type="entry name" value="FAS1_domain"/>
</dbReference>
<dbReference type="GO" id="GO:0005615">
    <property type="term" value="C:extracellular space"/>
    <property type="evidence" value="ECO:0007669"/>
    <property type="project" value="TreeGrafter"/>
</dbReference>
<sequence length="389" mass="38982">MFCFLSSFVFLALVPSVLGQSYLEGLVQTLNANGLTQLASIGTSLNGTTIGQQVLAALPEGNKTLFAPTNAALSALDPAVAGNQNLLSDIIAYHVVSGNFVNQSETYPNVTIGRTLLNDSALVMLEGGKAQVLPWSKAANGSMFALNGGSNVTISNMTTYNNTEILIIDSVLMPPPNMTTILGNASYELTSLSSILQSTALTGGGSSILNALTSAHGITVFAPNNAAIAAAQSTLSGLASNTTALTAVLVNHIINGTSVYSPEIRANQSLVSAGGEQYSFTNNATGLFVSSGGSSPVQIVQSDVLVSNGVIHIVNGVLVDTSANPGAASSAYASATSIAAQTVAETGPVGASPTSTGSSGGSSGGAVMNGAPNPVILGVVAMLAVGQML</sequence>
<dbReference type="AlphaFoldDB" id="A0A0C9VZV1"/>
<dbReference type="InterPro" id="IPR050904">
    <property type="entry name" value="Adhesion/Biosynth-related"/>
</dbReference>
<organism evidence="3 4">
    <name type="scientific">Hydnomerulius pinastri MD-312</name>
    <dbReference type="NCBI Taxonomy" id="994086"/>
    <lineage>
        <taxon>Eukaryota</taxon>
        <taxon>Fungi</taxon>
        <taxon>Dikarya</taxon>
        <taxon>Basidiomycota</taxon>
        <taxon>Agaricomycotina</taxon>
        <taxon>Agaricomycetes</taxon>
        <taxon>Agaricomycetidae</taxon>
        <taxon>Boletales</taxon>
        <taxon>Boletales incertae sedis</taxon>
        <taxon>Leucogyrophana</taxon>
    </lineage>
</organism>
<feature type="signal peptide" evidence="1">
    <location>
        <begin position="1"/>
        <end position="19"/>
    </location>
</feature>
<reference evidence="3 4" key="1">
    <citation type="submission" date="2014-04" db="EMBL/GenBank/DDBJ databases">
        <title>Evolutionary Origins and Diversification of the Mycorrhizal Mutualists.</title>
        <authorList>
            <consortium name="DOE Joint Genome Institute"/>
            <consortium name="Mycorrhizal Genomics Consortium"/>
            <person name="Kohler A."/>
            <person name="Kuo A."/>
            <person name="Nagy L.G."/>
            <person name="Floudas D."/>
            <person name="Copeland A."/>
            <person name="Barry K.W."/>
            <person name="Cichocki N."/>
            <person name="Veneault-Fourrey C."/>
            <person name="LaButti K."/>
            <person name="Lindquist E.A."/>
            <person name="Lipzen A."/>
            <person name="Lundell T."/>
            <person name="Morin E."/>
            <person name="Murat C."/>
            <person name="Riley R."/>
            <person name="Ohm R."/>
            <person name="Sun H."/>
            <person name="Tunlid A."/>
            <person name="Henrissat B."/>
            <person name="Grigoriev I.V."/>
            <person name="Hibbett D.S."/>
            <person name="Martin F."/>
        </authorList>
    </citation>
    <scope>NUCLEOTIDE SEQUENCE [LARGE SCALE GENOMIC DNA]</scope>
    <source>
        <strain evidence="3 4">MD-312</strain>
    </source>
</reference>
<protein>
    <recommendedName>
        <fullName evidence="2">FAS1 domain-containing protein</fullName>
    </recommendedName>
</protein>
<dbReference type="SUPFAM" id="SSF82153">
    <property type="entry name" value="FAS1 domain"/>
    <property type="match status" value="2"/>
</dbReference>
<dbReference type="SMART" id="SM00554">
    <property type="entry name" value="FAS1"/>
    <property type="match status" value="2"/>
</dbReference>
<evidence type="ECO:0000313" key="4">
    <source>
        <dbReference type="Proteomes" id="UP000053820"/>
    </source>
</evidence>
<dbReference type="PANTHER" id="PTHR10900:SF77">
    <property type="entry name" value="FI19380P1"/>
    <property type="match status" value="1"/>
</dbReference>
<keyword evidence="1" id="KW-0732">Signal</keyword>
<dbReference type="Proteomes" id="UP000053820">
    <property type="component" value="Unassembled WGS sequence"/>
</dbReference>
<dbReference type="PANTHER" id="PTHR10900">
    <property type="entry name" value="PERIOSTIN-RELATED"/>
    <property type="match status" value="1"/>
</dbReference>
<dbReference type="InterPro" id="IPR036378">
    <property type="entry name" value="FAS1_dom_sf"/>
</dbReference>
<evidence type="ECO:0000259" key="2">
    <source>
        <dbReference type="PROSITE" id="PS50213"/>
    </source>
</evidence>
<evidence type="ECO:0000256" key="1">
    <source>
        <dbReference type="SAM" id="SignalP"/>
    </source>
</evidence>
<proteinExistence type="predicted"/>
<feature type="domain" description="FAS1" evidence="2">
    <location>
        <begin position="19"/>
        <end position="172"/>
    </location>
</feature>